<dbReference type="HOGENOM" id="CLU_407193_0_0_1"/>
<feature type="compositionally biased region" description="Acidic residues" evidence="1">
    <location>
        <begin position="337"/>
        <end position="346"/>
    </location>
</feature>
<dbReference type="AlphaFoldDB" id="A0A0C2W6Y3"/>
<dbReference type="Proteomes" id="UP000054097">
    <property type="component" value="Unassembled WGS sequence"/>
</dbReference>
<feature type="compositionally biased region" description="Acidic residues" evidence="1">
    <location>
        <begin position="308"/>
        <end position="329"/>
    </location>
</feature>
<keyword evidence="3" id="KW-1185">Reference proteome</keyword>
<sequence length="748" mass="84956">MVDDSKEDLGLRMETAIYLSRSLPLRVVLRVPFFSGRSLSHPSIVRRCTSLFIEADVPPTQFSMEPQDTFLPLGFAKNRVHYKKIHQSIMNFFGGAPSERITIYDGDGESRALTYPAWVICERAINGEPIHSIMNRNPNLLITSLIFQKAKDASRIHCHIDIHDLWKFLPSLPHLSSLHLFSNLVEFDDAVEMPTIRLSALQSLTVNTESDLVRLDSKVFDVIGYMEAPNVLSITLHGDWRELLIRVHLILGGLDPKYLTLVLSGSSFAYDLHTSHPFEQISPVLRTGLSHLNIVFPTSYYYDKPPDDLDPPSELDDAYSDSCPDDNYSDEYHDEAPPDNDYEDYSDGGSSHEYHGEDPPEDYSEGDDQDDPGYESESDDQDDPGYESESDDQDDPGYDYQEDDPDDYYLDDNPDDYSDQHHYSPEPDDDGDQMPLLEIPDGLLSAIRLLLQPLDRRCSITLSGGAELGFIIPLVPYDIMKMDVKLTSRIFGDPGSDHEASTLPRTINRLSAGFNSRLTTQTSQWIWSAKHLCIQSQWYLQKFIADPRTQAMSAETLDIETYNAYRSFRFSEVPLFSHNRFKNLVGLRCPLDFAQYILGNFLMPRLQILTLTSPSDTALSMNCLTSLVSREEWPTKLNALVIEALPDWCDLIDFIESSFQPNASEISTVTLPGLPHPSILQVLVRVLQMEPAGDMSHLQDRIDQFDPDDYAGCFYCFRSGWPCNNKAFCRRFSTTNMVSITKDTDVRW</sequence>
<name>A0A0C2W6Y3_SERVB</name>
<feature type="region of interest" description="Disordered" evidence="1">
    <location>
        <begin position="305"/>
        <end position="437"/>
    </location>
</feature>
<dbReference type="EMBL" id="KN824361">
    <property type="protein sequence ID" value="KIM22193.1"/>
    <property type="molecule type" value="Genomic_DNA"/>
</dbReference>
<organism evidence="2 3">
    <name type="scientific">Serendipita vermifera MAFF 305830</name>
    <dbReference type="NCBI Taxonomy" id="933852"/>
    <lineage>
        <taxon>Eukaryota</taxon>
        <taxon>Fungi</taxon>
        <taxon>Dikarya</taxon>
        <taxon>Basidiomycota</taxon>
        <taxon>Agaricomycotina</taxon>
        <taxon>Agaricomycetes</taxon>
        <taxon>Sebacinales</taxon>
        <taxon>Serendipitaceae</taxon>
        <taxon>Serendipita</taxon>
    </lineage>
</organism>
<proteinExistence type="predicted"/>
<reference evidence="3" key="2">
    <citation type="submission" date="2015-01" db="EMBL/GenBank/DDBJ databases">
        <title>Evolutionary Origins and Diversification of the Mycorrhizal Mutualists.</title>
        <authorList>
            <consortium name="DOE Joint Genome Institute"/>
            <consortium name="Mycorrhizal Genomics Consortium"/>
            <person name="Kohler A."/>
            <person name="Kuo A."/>
            <person name="Nagy L.G."/>
            <person name="Floudas D."/>
            <person name="Copeland A."/>
            <person name="Barry K.W."/>
            <person name="Cichocki N."/>
            <person name="Veneault-Fourrey C."/>
            <person name="LaButti K."/>
            <person name="Lindquist E.A."/>
            <person name="Lipzen A."/>
            <person name="Lundell T."/>
            <person name="Morin E."/>
            <person name="Murat C."/>
            <person name="Riley R."/>
            <person name="Ohm R."/>
            <person name="Sun H."/>
            <person name="Tunlid A."/>
            <person name="Henrissat B."/>
            <person name="Grigoriev I.V."/>
            <person name="Hibbett D.S."/>
            <person name="Martin F."/>
        </authorList>
    </citation>
    <scope>NUCLEOTIDE SEQUENCE [LARGE SCALE GENOMIC DNA]</scope>
    <source>
        <strain evidence="3">MAFF 305830</strain>
    </source>
</reference>
<accession>A0A0C2W6Y3</accession>
<evidence type="ECO:0000256" key="1">
    <source>
        <dbReference type="SAM" id="MobiDB-lite"/>
    </source>
</evidence>
<feature type="compositionally biased region" description="Acidic residues" evidence="1">
    <location>
        <begin position="359"/>
        <end position="417"/>
    </location>
</feature>
<protein>
    <submittedName>
        <fullName evidence="2">Uncharacterized protein</fullName>
    </submittedName>
</protein>
<gene>
    <name evidence="2" type="ORF">M408DRAFT_323969</name>
</gene>
<evidence type="ECO:0000313" key="3">
    <source>
        <dbReference type="Proteomes" id="UP000054097"/>
    </source>
</evidence>
<reference evidence="2 3" key="1">
    <citation type="submission" date="2014-04" db="EMBL/GenBank/DDBJ databases">
        <authorList>
            <consortium name="DOE Joint Genome Institute"/>
            <person name="Kuo A."/>
            <person name="Zuccaro A."/>
            <person name="Kohler A."/>
            <person name="Nagy L.G."/>
            <person name="Floudas D."/>
            <person name="Copeland A."/>
            <person name="Barry K.W."/>
            <person name="Cichocki N."/>
            <person name="Veneault-Fourrey C."/>
            <person name="LaButti K."/>
            <person name="Lindquist E.A."/>
            <person name="Lipzen A."/>
            <person name="Lundell T."/>
            <person name="Morin E."/>
            <person name="Murat C."/>
            <person name="Sun H."/>
            <person name="Tunlid A."/>
            <person name="Henrissat B."/>
            <person name="Grigoriev I.V."/>
            <person name="Hibbett D.S."/>
            <person name="Martin F."/>
            <person name="Nordberg H.P."/>
            <person name="Cantor M.N."/>
            <person name="Hua S.X."/>
        </authorList>
    </citation>
    <scope>NUCLEOTIDE SEQUENCE [LARGE SCALE GENOMIC DNA]</scope>
    <source>
        <strain evidence="2 3">MAFF 305830</strain>
    </source>
</reference>
<evidence type="ECO:0000313" key="2">
    <source>
        <dbReference type="EMBL" id="KIM22193.1"/>
    </source>
</evidence>